<comment type="subunit">
    <text evidence="12">Homotetramer; dimer of dimers.</text>
</comment>
<dbReference type="GO" id="GO:0008840">
    <property type="term" value="F:4-hydroxy-tetrahydrodipicolinate synthase activity"/>
    <property type="evidence" value="ECO:0007669"/>
    <property type="project" value="UniProtKB-UniRule"/>
</dbReference>
<feature type="binding site" evidence="12 15">
    <location>
        <position position="57"/>
    </location>
    <ligand>
        <name>pyruvate</name>
        <dbReference type="ChEBI" id="CHEBI:15361"/>
    </ligand>
</feature>
<dbReference type="PROSITE" id="PS00665">
    <property type="entry name" value="DHDPS_1"/>
    <property type="match status" value="1"/>
</dbReference>
<dbReference type="Proteomes" id="UP000027590">
    <property type="component" value="Unassembled WGS sequence"/>
</dbReference>
<dbReference type="Gene3D" id="3.20.20.70">
    <property type="entry name" value="Aldolase class I"/>
    <property type="match status" value="1"/>
</dbReference>
<feature type="active site" description="Schiff-base intermediate with substrate" evidence="12 14">
    <location>
        <position position="173"/>
    </location>
</feature>
<proteinExistence type="inferred from homology"/>
<dbReference type="InterPro" id="IPR002220">
    <property type="entry name" value="DapA-like"/>
</dbReference>
<dbReference type="CDD" id="cd00950">
    <property type="entry name" value="DHDPS"/>
    <property type="match status" value="1"/>
</dbReference>
<evidence type="ECO:0000256" key="7">
    <source>
        <dbReference type="ARBA" id="ARBA00022915"/>
    </source>
</evidence>
<comment type="similarity">
    <text evidence="3 12 13">Belongs to the DapA family.</text>
</comment>
<dbReference type="InterPro" id="IPR020624">
    <property type="entry name" value="Schiff_base-form_aldolases_CS"/>
</dbReference>
<dbReference type="GO" id="GO:0005829">
    <property type="term" value="C:cytosol"/>
    <property type="evidence" value="ECO:0007669"/>
    <property type="project" value="TreeGrafter"/>
</dbReference>
<evidence type="ECO:0000256" key="9">
    <source>
        <dbReference type="ARBA" id="ARBA00023239"/>
    </source>
</evidence>
<evidence type="ECO:0000256" key="5">
    <source>
        <dbReference type="ARBA" id="ARBA00022490"/>
    </source>
</evidence>
<reference evidence="16 17" key="2">
    <citation type="journal article" date="2014" name="PLoS ONE">
        <title>Evolution of mitochondria reconstructed from the energy metabolism of living bacteria.</title>
        <authorList>
            <person name="Degli Esposti M."/>
            <person name="Chouaia B."/>
            <person name="Comandatore F."/>
            <person name="Crotti E."/>
            <person name="Sassera D."/>
            <person name="Lievens P.M."/>
            <person name="Daffonchio D."/>
            <person name="Bandi C."/>
        </authorList>
    </citation>
    <scope>NUCLEOTIDE SEQUENCE [LARGE SCALE GENOMIC DNA]</scope>
    <source>
        <strain evidence="17">AM169</strain>
    </source>
</reference>
<feature type="binding site" evidence="12 15">
    <location>
        <position position="215"/>
    </location>
    <ligand>
        <name>pyruvate</name>
        <dbReference type="ChEBI" id="CHEBI:15361"/>
    </ligand>
</feature>
<dbReference type="PANTHER" id="PTHR12128:SF66">
    <property type="entry name" value="4-HYDROXY-2-OXOGLUTARATE ALDOLASE, MITOCHONDRIAL"/>
    <property type="match status" value="1"/>
</dbReference>
<evidence type="ECO:0000256" key="4">
    <source>
        <dbReference type="ARBA" id="ARBA00012086"/>
    </source>
</evidence>
<reference evidence="16 17" key="1">
    <citation type="journal article" date="2014" name="Genome Biol. Evol.">
        <title>Acetic acid bacteria genomes reveal functional traits for adaptation to life in insect guts.</title>
        <authorList>
            <person name="Chouaia B."/>
            <person name="Gaiarsa S."/>
            <person name="Crotti E."/>
            <person name="Comandatore F."/>
            <person name="Degli Esposti M."/>
            <person name="Ricci I."/>
            <person name="Alma A."/>
            <person name="Favia G."/>
            <person name="Bandi C."/>
            <person name="Daffonchio D."/>
        </authorList>
    </citation>
    <scope>NUCLEOTIDE SEQUENCE [LARGE SCALE GENOMIC DNA]</scope>
    <source>
        <strain evidence="17">AM169</strain>
    </source>
</reference>
<evidence type="ECO:0000256" key="12">
    <source>
        <dbReference type="HAMAP-Rule" id="MF_00418"/>
    </source>
</evidence>
<keyword evidence="9 12" id="KW-0456">Lyase</keyword>
<sequence>MESKEMAQNINERYHSSLTALITPMKKDGTLDEQAATRLIERQIQGGTTGLIPSGTTGESPTLSHAEHGRVVEHCVEVAAGRALVMAGAGSNSTHEAVGMARHAHKVGADALLVVVPYYNKPTQEGLYRHFMTVADATPLPLWLYCIPGRSVVDLTPETLGRLAKHPNIVGTKDATANLSRPLAVRREAGADFNQLSGEDGTILSFLAAGGHGCISVTSNVVPDLCSQLHRLWREGKVQEAIALQDRLLPLHDALFAETSPAPAKYAMSRLGLCESTLRLPMVEPTEGTKKRVDEALRLLGLLD</sequence>
<protein>
    <recommendedName>
        <fullName evidence="4 12">4-hydroxy-tetrahydrodipicolinate synthase</fullName>
        <shortName evidence="12">HTPA synthase</shortName>
        <ecNumber evidence="4 12">4.3.3.7</ecNumber>
    </recommendedName>
</protein>
<gene>
    <name evidence="12" type="primary">dapA</name>
    <name evidence="16" type="ORF">SACS_1291</name>
</gene>
<dbReference type="NCBIfam" id="TIGR00674">
    <property type="entry name" value="dapA"/>
    <property type="match status" value="1"/>
</dbReference>
<dbReference type="PRINTS" id="PR00146">
    <property type="entry name" value="DHPICSNTHASE"/>
</dbReference>
<evidence type="ECO:0000256" key="2">
    <source>
        <dbReference type="ARBA" id="ARBA00005120"/>
    </source>
</evidence>
<evidence type="ECO:0000256" key="15">
    <source>
        <dbReference type="PIRSR" id="PIRSR001365-2"/>
    </source>
</evidence>
<keyword evidence="7 12" id="KW-0220">Diaminopimelate biosynthesis</keyword>
<feature type="site" description="Part of a proton relay during catalysis" evidence="12">
    <location>
        <position position="119"/>
    </location>
</feature>
<comment type="caution">
    <text evidence="16">The sequence shown here is derived from an EMBL/GenBank/DDBJ whole genome shotgun (WGS) entry which is preliminary data.</text>
</comment>
<dbReference type="UniPathway" id="UPA00034">
    <property type="reaction ID" value="UER00017"/>
</dbReference>
<evidence type="ECO:0000256" key="1">
    <source>
        <dbReference type="ARBA" id="ARBA00003294"/>
    </source>
</evidence>
<name>A0A7U7G6D2_9PROT</name>
<evidence type="ECO:0000256" key="11">
    <source>
        <dbReference type="ARBA" id="ARBA00047836"/>
    </source>
</evidence>
<dbReference type="EMBL" id="CBLY010000006">
    <property type="protein sequence ID" value="CDG34029.1"/>
    <property type="molecule type" value="Genomic_DNA"/>
</dbReference>
<dbReference type="InterPro" id="IPR005263">
    <property type="entry name" value="DapA"/>
</dbReference>
<dbReference type="AlphaFoldDB" id="A0A7U7G6D2"/>
<dbReference type="SMART" id="SM01130">
    <property type="entry name" value="DHDPS"/>
    <property type="match status" value="1"/>
</dbReference>
<evidence type="ECO:0000256" key="8">
    <source>
        <dbReference type="ARBA" id="ARBA00023154"/>
    </source>
</evidence>
<evidence type="ECO:0000256" key="13">
    <source>
        <dbReference type="PIRNR" id="PIRNR001365"/>
    </source>
</evidence>
<evidence type="ECO:0000256" key="6">
    <source>
        <dbReference type="ARBA" id="ARBA00022605"/>
    </source>
</evidence>
<evidence type="ECO:0000256" key="14">
    <source>
        <dbReference type="PIRSR" id="PIRSR001365-1"/>
    </source>
</evidence>
<keyword evidence="10 12" id="KW-0704">Schiff base</keyword>
<keyword evidence="8 12" id="KW-0457">Lysine biosynthesis</keyword>
<dbReference type="HAMAP" id="MF_00418">
    <property type="entry name" value="DapA"/>
    <property type="match status" value="1"/>
</dbReference>
<dbReference type="EC" id="4.3.3.7" evidence="4 12"/>
<evidence type="ECO:0000256" key="10">
    <source>
        <dbReference type="ARBA" id="ARBA00023270"/>
    </source>
</evidence>
<accession>A0A7U7G6D2</accession>
<keyword evidence="5 12" id="KW-0963">Cytoplasm</keyword>
<comment type="pathway">
    <text evidence="2 12">Amino-acid biosynthesis; L-lysine biosynthesis via DAP pathway; (S)-tetrahydrodipicolinate from L-aspartate: step 3/4.</text>
</comment>
<dbReference type="InterPro" id="IPR013785">
    <property type="entry name" value="Aldolase_TIM"/>
</dbReference>
<dbReference type="Pfam" id="PF00701">
    <property type="entry name" value="DHDPS"/>
    <property type="match status" value="1"/>
</dbReference>
<evidence type="ECO:0000313" key="16">
    <source>
        <dbReference type="EMBL" id="CDG34029.1"/>
    </source>
</evidence>
<comment type="subcellular location">
    <subcellularLocation>
        <location evidence="12">Cytoplasm</location>
    </subcellularLocation>
</comment>
<feature type="active site" description="Proton donor/acceptor" evidence="12 14">
    <location>
        <position position="145"/>
    </location>
</feature>
<feature type="site" description="Part of a proton relay during catalysis" evidence="12">
    <location>
        <position position="56"/>
    </location>
</feature>
<comment type="catalytic activity">
    <reaction evidence="11 12">
        <text>L-aspartate 4-semialdehyde + pyruvate = (2S,4S)-4-hydroxy-2,3,4,5-tetrahydrodipicolinate + H2O + H(+)</text>
        <dbReference type="Rhea" id="RHEA:34171"/>
        <dbReference type="ChEBI" id="CHEBI:15361"/>
        <dbReference type="ChEBI" id="CHEBI:15377"/>
        <dbReference type="ChEBI" id="CHEBI:15378"/>
        <dbReference type="ChEBI" id="CHEBI:67139"/>
        <dbReference type="ChEBI" id="CHEBI:537519"/>
        <dbReference type="EC" id="4.3.3.7"/>
    </reaction>
</comment>
<comment type="caution">
    <text evidence="12">Was originally thought to be a dihydrodipicolinate synthase (DHDPS), catalyzing the condensation of (S)-aspartate-beta-semialdehyde [(S)-ASA] and pyruvate to dihydrodipicolinate (DHDP). However, it was shown in E.coli that the product of the enzymatic reaction is not dihydrodipicolinate but in fact (4S)-4-hydroxy-2,3,4,5-tetrahydro-(2S)-dipicolinic acid (HTPA), and that the consecutive dehydration reaction leading to DHDP is not spontaneous but catalyzed by DapB.</text>
</comment>
<dbReference type="SUPFAM" id="SSF51569">
    <property type="entry name" value="Aldolase"/>
    <property type="match status" value="1"/>
</dbReference>
<evidence type="ECO:0000313" key="17">
    <source>
        <dbReference type="Proteomes" id="UP000027590"/>
    </source>
</evidence>
<dbReference type="GO" id="GO:0009089">
    <property type="term" value="P:lysine biosynthetic process via diaminopimelate"/>
    <property type="evidence" value="ECO:0007669"/>
    <property type="project" value="UniProtKB-UniRule"/>
</dbReference>
<dbReference type="PIRSF" id="PIRSF001365">
    <property type="entry name" value="DHDPS"/>
    <property type="match status" value="1"/>
</dbReference>
<evidence type="ECO:0000256" key="3">
    <source>
        <dbReference type="ARBA" id="ARBA00007592"/>
    </source>
</evidence>
<dbReference type="GO" id="GO:0019877">
    <property type="term" value="P:diaminopimelate biosynthetic process"/>
    <property type="evidence" value="ECO:0007669"/>
    <property type="project" value="UniProtKB-UniRule"/>
</dbReference>
<keyword evidence="6 12" id="KW-0028">Amino-acid biosynthesis</keyword>
<dbReference type="PANTHER" id="PTHR12128">
    <property type="entry name" value="DIHYDRODIPICOLINATE SYNTHASE"/>
    <property type="match status" value="1"/>
</dbReference>
<comment type="function">
    <text evidence="1 12">Catalyzes the condensation of (S)-aspartate-beta-semialdehyde [(S)-ASA] and pyruvate to 4-hydroxy-tetrahydrodipicolinate (HTPA).</text>
</comment>
<organism evidence="16 17">
    <name type="scientific">Parasaccharibacter apium</name>
    <dbReference type="NCBI Taxonomy" id="1510841"/>
    <lineage>
        <taxon>Bacteria</taxon>
        <taxon>Pseudomonadati</taxon>
        <taxon>Pseudomonadota</taxon>
        <taxon>Alphaproteobacteria</taxon>
        <taxon>Acetobacterales</taxon>
        <taxon>Acetobacteraceae</taxon>
        <taxon>Parasaccharibacter</taxon>
    </lineage>
</organism>